<accession>A0A2M9Z6K5</accession>
<dbReference type="InterPro" id="IPR001584">
    <property type="entry name" value="Integrase_cat-core"/>
</dbReference>
<dbReference type="InterPro" id="IPR012337">
    <property type="entry name" value="RNaseH-like_sf"/>
</dbReference>
<dbReference type="Pfam" id="PF13565">
    <property type="entry name" value="HTH_32"/>
    <property type="match status" value="1"/>
</dbReference>
<comment type="caution">
    <text evidence="3">The sequence shown here is derived from an EMBL/GenBank/DDBJ whole genome shotgun (WGS) entry which is preliminary data.</text>
</comment>
<dbReference type="SUPFAM" id="SSF46689">
    <property type="entry name" value="Homeodomain-like"/>
    <property type="match status" value="1"/>
</dbReference>
<dbReference type="GO" id="GO:0015074">
    <property type="term" value="P:DNA integration"/>
    <property type="evidence" value="ECO:0007669"/>
    <property type="project" value="InterPro"/>
</dbReference>
<proteinExistence type="predicted"/>
<dbReference type="PROSITE" id="PS50994">
    <property type="entry name" value="INTEGRASE"/>
    <property type="match status" value="1"/>
</dbReference>
<dbReference type="Gene3D" id="3.30.420.10">
    <property type="entry name" value="Ribonuclease H-like superfamily/Ribonuclease H"/>
    <property type="match status" value="1"/>
</dbReference>
<evidence type="ECO:0000259" key="2">
    <source>
        <dbReference type="PROSITE" id="PS50994"/>
    </source>
</evidence>
<dbReference type="EMBL" id="NPDT01000023">
    <property type="protein sequence ID" value="PJZ64038.1"/>
    <property type="molecule type" value="Genomic_DNA"/>
</dbReference>
<dbReference type="SUPFAM" id="SSF53098">
    <property type="entry name" value="Ribonuclease H-like"/>
    <property type="match status" value="1"/>
</dbReference>
<feature type="region of interest" description="Disordered" evidence="1">
    <location>
        <begin position="120"/>
        <end position="141"/>
    </location>
</feature>
<reference evidence="3 4" key="1">
    <citation type="submission" date="2017-07" db="EMBL/GenBank/DDBJ databases">
        <title>Leptospira spp. isolated from tropical soils.</title>
        <authorList>
            <person name="Thibeaux R."/>
            <person name="Iraola G."/>
            <person name="Ferres I."/>
            <person name="Bierque E."/>
            <person name="Girault D."/>
            <person name="Soupe-Gilbert M.-E."/>
            <person name="Picardeau M."/>
            <person name="Goarant C."/>
        </authorList>
    </citation>
    <scope>NUCLEOTIDE SEQUENCE [LARGE SCALE GENOMIC DNA]</scope>
    <source>
        <strain evidence="3 4">FH2-C-A2</strain>
    </source>
</reference>
<protein>
    <recommendedName>
        <fullName evidence="2">Integrase catalytic domain-containing protein</fullName>
    </recommendedName>
</protein>
<gene>
    <name evidence="3" type="ORF">CH371_20250</name>
</gene>
<dbReference type="PANTHER" id="PTHR47515">
    <property type="entry name" value="LOW CALCIUM RESPONSE LOCUS PROTEIN T"/>
    <property type="match status" value="1"/>
</dbReference>
<dbReference type="PANTHER" id="PTHR47515:SF2">
    <property type="entry name" value="INTEGRASE CORE DOMAIN PROTEIN"/>
    <property type="match status" value="1"/>
</dbReference>
<dbReference type="InterPro" id="IPR036397">
    <property type="entry name" value="RNaseH_sf"/>
</dbReference>
<dbReference type="Pfam" id="PF13683">
    <property type="entry name" value="rve_3"/>
    <property type="match status" value="1"/>
</dbReference>
<dbReference type="InterPro" id="IPR009057">
    <property type="entry name" value="Homeodomain-like_sf"/>
</dbReference>
<dbReference type="GO" id="GO:0003676">
    <property type="term" value="F:nucleic acid binding"/>
    <property type="evidence" value="ECO:0007669"/>
    <property type="project" value="InterPro"/>
</dbReference>
<organism evidence="3 4">
    <name type="scientific">Leptospira wolffii</name>
    <dbReference type="NCBI Taxonomy" id="409998"/>
    <lineage>
        <taxon>Bacteria</taxon>
        <taxon>Pseudomonadati</taxon>
        <taxon>Spirochaetota</taxon>
        <taxon>Spirochaetia</taxon>
        <taxon>Leptospirales</taxon>
        <taxon>Leptospiraceae</taxon>
        <taxon>Leptospira</taxon>
    </lineage>
</organism>
<name>A0A2M9Z6K5_9LEPT</name>
<dbReference type="AlphaFoldDB" id="A0A2M9Z6K5"/>
<evidence type="ECO:0000313" key="3">
    <source>
        <dbReference type="EMBL" id="PJZ64038.1"/>
    </source>
</evidence>
<evidence type="ECO:0000313" key="4">
    <source>
        <dbReference type="Proteomes" id="UP000231912"/>
    </source>
</evidence>
<feature type="domain" description="Integrase catalytic" evidence="2">
    <location>
        <begin position="141"/>
        <end position="309"/>
    </location>
</feature>
<dbReference type="Proteomes" id="UP000231912">
    <property type="component" value="Unassembled WGS sequence"/>
</dbReference>
<sequence length="408" mass="47730">MPWKEFNTVDLRFQFVLDSFQNGVNFTQLCAQYGISTKCGYKWKERFLREGKEGLLDRKKTPKNSPAKIAEETILEIIKIKNNRKFWGAKKILELYKKQFPDRKAPNRSTIERILKKAGLQDTKRKRRPTNSGQRISMPEKATRPNHVWTVDFKGWWYTPEREKVNPLTVRDDFSKYILSIKTLKKGDIPSVKAEFTRLFSIYGLPDVIRSDNGPPFASMQSLWGLTKLSVWWLSLGIKLDRIQPGKPYQNGAHERMHRDMARELQHEIVGNITIFQKLFDKWRIDFNRNRPHEALAMKTPEQVYVKSDKPFDPNADLLIAYPYRFKQRQVNDRGYINYNGHLIMVGNPFNGFNVGIKKENDSVSIWFGSNKLGLIDQNLFLIISDPNSYKVHKPRKLTKKCYPSPDA</sequence>
<dbReference type="RefSeq" id="WP_100760474.1">
    <property type="nucleotide sequence ID" value="NZ_NPDT01000023.1"/>
</dbReference>
<evidence type="ECO:0000256" key="1">
    <source>
        <dbReference type="SAM" id="MobiDB-lite"/>
    </source>
</evidence>